<organism evidence="2 3">
    <name type="scientific">Chryseobacterium defluvii</name>
    <dbReference type="NCBI Taxonomy" id="160396"/>
    <lineage>
        <taxon>Bacteria</taxon>
        <taxon>Pseudomonadati</taxon>
        <taxon>Bacteroidota</taxon>
        <taxon>Flavobacteriia</taxon>
        <taxon>Flavobacteriales</taxon>
        <taxon>Weeksellaceae</taxon>
        <taxon>Chryseobacterium group</taxon>
        <taxon>Chryseobacterium</taxon>
    </lineage>
</organism>
<comment type="caution">
    <text evidence="2">The sequence shown here is derived from an EMBL/GenBank/DDBJ whole genome shotgun (WGS) entry which is preliminary data.</text>
</comment>
<reference evidence="2 3" key="1">
    <citation type="submission" date="2018-10" db="EMBL/GenBank/DDBJ databases">
        <title>Genomic Encyclopedia of Archaeal and Bacterial Type Strains, Phase II (KMG-II): from individual species to whole genera.</title>
        <authorList>
            <person name="Goeker M."/>
        </authorList>
    </citation>
    <scope>NUCLEOTIDE SEQUENCE [LARGE SCALE GENOMIC DNA]</scope>
    <source>
        <strain evidence="2 3">DSM 14219</strain>
    </source>
</reference>
<sequence>MKKLLLFTLLFITIVTNGQANSKPFNSLTDKDLKKFTYSENQSVIKIFNKTDNPDVVSQYLEIKNNFLYFHSVIEHKYSKTIRFKKVIFQYDDKKIEYIIPKTNVKSWSLHYFIEESDVIISSEMVVRFKEMLDAKSKIEVTLVGDPEVKFYLSNKEKKYFKRMLELYDKLKK</sequence>
<name>A0A495SDG3_9FLAO</name>
<feature type="signal peptide" evidence="1">
    <location>
        <begin position="1"/>
        <end position="20"/>
    </location>
</feature>
<gene>
    <name evidence="2" type="ORF">BCF58_2192</name>
</gene>
<evidence type="ECO:0000256" key="1">
    <source>
        <dbReference type="SAM" id="SignalP"/>
    </source>
</evidence>
<keyword evidence="3" id="KW-1185">Reference proteome</keyword>
<dbReference type="RefSeq" id="WP_147462054.1">
    <property type="nucleotide sequence ID" value="NZ_RBXB01000002.1"/>
</dbReference>
<feature type="chain" id="PRO_5019838069" evidence="1">
    <location>
        <begin position="21"/>
        <end position="173"/>
    </location>
</feature>
<evidence type="ECO:0000313" key="3">
    <source>
        <dbReference type="Proteomes" id="UP000272428"/>
    </source>
</evidence>
<dbReference type="EMBL" id="RBXB01000002">
    <property type="protein sequence ID" value="RKS98055.1"/>
    <property type="molecule type" value="Genomic_DNA"/>
</dbReference>
<dbReference type="Proteomes" id="UP000272428">
    <property type="component" value="Unassembled WGS sequence"/>
</dbReference>
<accession>A0A495SDG3</accession>
<evidence type="ECO:0000313" key="2">
    <source>
        <dbReference type="EMBL" id="RKS98055.1"/>
    </source>
</evidence>
<proteinExistence type="predicted"/>
<protein>
    <submittedName>
        <fullName evidence="2">Uncharacterized protein</fullName>
    </submittedName>
</protein>
<keyword evidence="1" id="KW-0732">Signal</keyword>
<dbReference type="AlphaFoldDB" id="A0A495SDG3"/>